<keyword evidence="4 5" id="KW-0472">Membrane</keyword>
<dbReference type="AlphaFoldDB" id="A0A074Z3Y8"/>
<dbReference type="InterPro" id="IPR017452">
    <property type="entry name" value="GPCR_Rhodpsn_7TM"/>
</dbReference>
<sequence>MNSIESVPTAPLFQLHCRFCFKFLNDYISPIIVLLGIIGNILSIIVLRSPRMRSPVSLYLLSLAACDIALLMAAGGLFLCSDLSGEPQCQENDTLSAYNCSNSSLSIPFVMEQLLYPLGLTAQMATIWITVCLTAERFIAGCYPLHASILSSIPRARMATLCCVLCAAVYNLPRWFELSYFRDSVAGTLGSSSNCDVAVSSVTCLWHTTFRVVYYTWGYILFMFLLPVVALTVMNVKLMQALRRSDVFRTVYPATCYCQAPCSSSFGDQATGPVVLDENHESVERRGCLKFCHQHMARVYPKLSNNHWTVQRNPSQASSSAVQHWRGTSRRAAKTERNVTRMVVVVVGVFVFCQLPAMVYNIYFGITPQVQPVAGWCILSEVRNFLVVLNSSINFVIYCCMGAKFRRSFVHVITPCWEKHLVAYPIRSHIYRMVDMKAEV</sequence>
<dbReference type="Pfam" id="PF00001">
    <property type="entry name" value="7tm_1"/>
    <property type="match status" value="1"/>
</dbReference>
<dbReference type="PROSITE" id="PS50262">
    <property type="entry name" value="G_PROTEIN_RECEP_F1_2"/>
    <property type="match status" value="1"/>
</dbReference>
<dbReference type="KEGG" id="ovi:T265_10000"/>
<accession>A0A074Z3Y8</accession>
<keyword evidence="2 5" id="KW-0812">Transmembrane</keyword>
<dbReference type="GO" id="GO:0004930">
    <property type="term" value="F:G protein-coupled receptor activity"/>
    <property type="evidence" value="ECO:0007669"/>
    <property type="project" value="InterPro"/>
</dbReference>
<name>A0A074Z3Y8_OPIVI</name>
<feature type="transmembrane region" description="Helical" evidence="5">
    <location>
        <begin position="156"/>
        <end position="173"/>
    </location>
</feature>
<dbReference type="Gene3D" id="1.20.1070.10">
    <property type="entry name" value="Rhodopsin 7-helix transmembrane proteins"/>
    <property type="match status" value="1"/>
</dbReference>
<feature type="transmembrane region" description="Helical" evidence="5">
    <location>
        <begin position="339"/>
        <end position="362"/>
    </location>
</feature>
<dbReference type="InterPro" id="IPR000276">
    <property type="entry name" value="GPCR_Rhodpsn"/>
</dbReference>
<dbReference type="CDD" id="cd14978">
    <property type="entry name" value="7tmA_FMRFamide_R-like"/>
    <property type="match status" value="1"/>
</dbReference>
<evidence type="ECO:0000256" key="5">
    <source>
        <dbReference type="SAM" id="Phobius"/>
    </source>
</evidence>
<proteinExistence type="predicted"/>
<keyword evidence="8" id="KW-1185">Reference proteome</keyword>
<feature type="transmembrane region" description="Helical" evidence="5">
    <location>
        <begin position="59"/>
        <end position="79"/>
    </location>
</feature>
<comment type="subcellular location">
    <subcellularLocation>
        <location evidence="1">Membrane</location>
    </subcellularLocation>
</comment>
<organism evidence="7 8">
    <name type="scientific">Opisthorchis viverrini</name>
    <name type="common">Southeast Asian liver fluke</name>
    <dbReference type="NCBI Taxonomy" id="6198"/>
    <lineage>
        <taxon>Eukaryota</taxon>
        <taxon>Metazoa</taxon>
        <taxon>Spiralia</taxon>
        <taxon>Lophotrochozoa</taxon>
        <taxon>Platyhelminthes</taxon>
        <taxon>Trematoda</taxon>
        <taxon>Digenea</taxon>
        <taxon>Opisthorchiida</taxon>
        <taxon>Opisthorchiata</taxon>
        <taxon>Opisthorchiidae</taxon>
        <taxon>Opisthorchis</taxon>
    </lineage>
</organism>
<dbReference type="PRINTS" id="PR00237">
    <property type="entry name" value="GPCRRHODOPSN"/>
</dbReference>
<dbReference type="GeneID" id="20324168"/>
<dbReference type="PANTHER" id="PTHR46641">
    <property type="entry name" value="FMRFAMIDE RECEPTOR-RELATED"/>
    <property type="match status" value="1"/>
</dbReference>
<evidence type="ECO:0000259" key="6">
    <source>
        <dbReference type="PROSITE" id="PS50262"/>
    </source>
</evidence>
<protein>
    <recommendedName>
        <fullName evidence="6">G-protein coupled receptors family 1 profile domain-containing protein</fullName>
    </recommendedName>
</protein>
<evidence type="ECO:0000256" key="2">
    <source>
        <dbReference type="ARBA" id="ARBA00022692"/>
    </source>
</evidence>
<dbReference type="SUPFAM" id="SSF81321">
    <property type="entry name" value="Family A G protein-coupled receptor-like"/>
    <property type="match status" value="1"/>
</dbReference>
<evidence type="ECO:0000256" key="4">
    <source>
        <dbReference type="ARBA" id="ARBA00023136"/>
    </source>
</evidence>
<dbReference type="EMBL" id="KL596943">
    <property type="protein sequence ID" value="KER21763.1"/>
    <property type="molecule type" value="Genomic_DNA"/>
</dbReference>
<feature type="transmembrane region" description="Helical" evidence="5">
    <location>
        <begin position="114"/>
        <end position="135"/>
    </location>
</feature>
<reference evidence="7 8" key="1">
    <citation type="submission" date="2013-11" db="EMBL/GenBank/DDBJ databases">
        <title>Opisthorchis viverrini - life in the bile duct.</title>
        <authorList>
            <person name="Young N.D."/>
            <person name="Nagarajan N."/>
            <person name="Lin S.J."/>
            <person name="Korhonen P.K."/>
            <person name="Jex A.R."/>
            <person name="Hall R.S."/>
            <person name="Safavi-Hemami H."/>
            <person name="Kaewkong W."/>
            <person name="Bertrand D."/>
            <person name="Gao S."/>
            <person name="Seet Q."/>
            <person name="Wongkham S."/>
            <person name="Teh B.T."/>
            <person name="Wongkham C."/>
            <person name="Intapan P.M."/>
            <person name="Maleewong W."/>
            <person name="Yang X."/>
            <person name="Hu M."/>
            <person name="Wang Z."/>
            <person name="Hofmann A."/>
            <person name="Sternberg P.W."/>
            <person name="Tan P."/>
            <person name="Wang J."/>
            <person name="Gasser R.B."/>
        </authorList>
    </citation>
    <scope>NUCLEOTIDE SEQUENCE [LARGE SCALE GENOMIC DNA]</scope>
</reference>
<feature type="transmembrane region" description="Helical" evidence="5">
    <location>
        <begin position="27"/>
        <end position="47"/>
    </location>
</feature>
<dbReference type="PANTHER" id="PTHR46641:SF16">
    <property type="entry name" value="G-PROTEIN COUPLED RECEPTORS FAMILY 1 PROFILE DOMAIN-CONTAINING PROTEIN"/>
    <property type="match status" value="1"/>
</dbReference>
<keyword evidence="3 5" id="KW-1133">Transmembrane helix</keyword>
<evidence type="ECO:0000256" key="1">
    <source>
        <dbReference type="ARBA" id="ARBA00004370"/>
    </source>
</evidence>
<feature type="domain" description="G-protein coupled receptors family 1 profile" evidence="6">
    <location>
        <begin position="39"/>
        <end position="398"/>
    </location>
</feature>
<dbReference type="Proteomes" id="UP000054324">
    <property type="component" value="Unassembled WGS sequence"/>
</dbReference>
<evidence type="ECO:0000256" key="3">
    <source>
        <dbReference type="ARBA" id="ARBA00022989"/>
    </source>
</evidence>
<dbReference type="InterPro" id="IPR052954">
    <property type="entry name" value="GPCR-Ligand_Int"/>
</dbReference>
<evidence type="ECO:0000313" key="8">
    <source>
        <dbReference type="Proteomes" id="UP000054324"/>
    </source>
</evidence>
<dbReference type="CTD" id="20324168"/>
<feature type="transmembrane region" description="Helical" evidence="5">
    <location>
        <begin position="382"/>
        <end position="401"/>
    </location>
</feature>
<evidence type="ECO:0000313" key="7">
    <source>
        <dbReference type="EMBL" id="KER21763.1"/>
    </source>
</evidence>
<feature type="transmembrane region" description="Helical" evidence="5">
    <location>
        <begin position="214"/>
        <end position="234"/>
    </location>
</feature>
<dbReference type="STRING" id="6198.A0A074Z3Y8"/>
<dbReference type="OrthoDB" id="10011262at2759"/>
<gene>
    <name evidence="7" type="ORF">T265_10000</name>
</gene>
<dbReference type="RefSeq" id="XP_009174501.1">
    <property type="nucleotide sequence ID" value="XM_009176237.1"/>
</dbReference>
<dbReference type="GO" id="GO:0016020">
    <property type="term" value="C:membrane"/>
    <property type="evidence" value="ECO:0007669"/>
    <property type="project" value="UniProtKB-SubCell"/>
</dbReference>